<keyword evidence="2" id="KW-0472">Membrane</keyword>
<evidence type="ECO:0000313" key="3">
    <source>
        <dbReference type="EMBL" id="MCQ8771026.1"/>
    </source>
</evidence>
<feature type="compositionally biased region" description="Basic and acidic residues" evidence="1">
    <location>
        <begin position="60"/>
        <end position="74"/>
    </location>
</feature>
<reference evidence="3" key="1">
    <citation type="submission" date="2022-06" db="EMBL/GenBank/DDBJ databases">
        <title>WGS of actinobacteria.</title>
        <authorList>
            <person name="Thawai C."/>
        </authorList>
    </citation>
    <scope>NUCLEOTIDE SEQUENCE</scope>
    <source>
        <strain evidence="3">AA8</strain>
    </source>
</reference>
<dbReference type="RefSeq" id="WP_256790655.1">
    <property type="nucleotide sequence ID" value="NZ_JANIID010000011.1"/>
</dbReference>
<dbReference type="Proteomes" id="UP001142374">
    <property type="component" value="Unassembled WGS sequence"/>
</dbReference>
<protein>
    <submittedName>
        <fullName evidence="3">Uncharacterized protein</fullName>
    </submittedName>
</protein>
<accession>A0A9X2LHA8</accession>
<feature type="transmembrane region" description="Helical" evidence="2">
    <location>
        <begin position="21"/>
        <end position="40"/>
    </location>
</feature>
<comment type="caution">
    <text evidence="3">The sequence shown here is derived from an EMBL/GenBank/DDBJ whole genome shotgun (WGS) entry which is preliminary data.</text>
</comment>
<feature type="region of interest" description="Disordered" evidence="1">
    <location>
        <begin position="43"/>
        <end position="74"/>
    </location>
</feature>
<keyword evidence="2" id="KW-0812">Transmembrane</keyword>
<sequence>MTRLTTTSRSGRHVLGKQLGIVTLFAAFAGWLIFITVSIATEDDGSEPSPQRLAEAVQQELRKGDTDALQKRFTDDTAGEKYAETFLGKLKGVPEDRIAVRVVRDALRVDVAGDSSTPSCTAWTLVEEDKGHWKLDAAPPAPGSGC</sequence>
<proteinExistence type="predicted"/>
<evidence type="ECO:0000256" key="1">
    <source>
        <dbReference type="SAM" id="MobiDB-lite"/>
    </source>
</evidence>
<dbReference type="EMBL" id="JANIID010000011">
    <property type="protein sequence ID" value="MCQ8771026.1"/>
    <property type="molecule type" value="Genomic_DNA"/>
</dbReference>
<keyword evidence="2" id="KW-1133">Transmembrane helix</keyword>
<organism evidence="3 4">
    <name type="scientific">Streptomyces telluris</name>
    <dbReference type="NCBI Taxonomy" id="2720021"/>
    <lineage>
        <taxon>Bacteria</taxon>
        <taxon>Bacillati</taxon>
        <taxon>Actinomycetota</taxon>
        <taxon>Actinomycetes</taxon>
        <taxon>Kitasatosporales</taxon>
        <taxon>Streptomycetaceae</taxon>
        <taxon>Streptomyces</taxon>
    </lineage>
</organism>
<evidence type="ECO:0000313" key="4">
    <source>
        <dbReference type="Proteomes" id="UP001142374"/>
    </source>
</evidence>
<evidence type="ECO:0000256" key="2">
    <source>
        <dbReference type="SAM" id="Phobius"/>
    </source>
</evidence>
<gene>
    <name evidence="3" type="ORF">NQU55_14800</name>
</gene>
<keyword evidence="4" id="KW-1185">Reference proteome</keyword>
<name>A0A9X2LHA8_9ACTN</name>
<dbReference type="AlphaFoldDB" id="A0A9X2LHA8"/>